<organism evidence="5 6">
    <name type="scientific">Symbiodinium natans</name>
    <dbReference type="NCBI Taxonomy" id="878477"/>
    <lineage>
        <taxon>Eukaryota</taxon>
        <taxon>Sar</taxon>
        <taxon>Alveolata</taxon>
        <taxon>Dinophyceae</taxon>
        <taxon>Suessiales</taxon>
        <taxon>Symbiodiniaceae</taxon>
        <taxon>Symbiodinium</taxon>
    </lineage>
</organism>
<keyword evidence="1" id="KW-0677">Repeat</keyword>
<dbReference type="PANTHER" id="PTHR24198:SF165">
    <property type="entry name" value="ANKYRIN REPEAT-CONTAINING PROTEIN-RELATED"/>
    <property type="match status" value="1"/>
</dbReference>
<dbReference type="OrthoDB" id="437392at2759"/>
<comment type="caution">
    <text evidence="5">The sequence shown here is derived from an EMBL/GenBank/DDBJ whole genome shotgun (WGS) entry which is preliminary data.</text>
</comment>
<evidence type="ECO:0000256" key="2">
    <source>
        <dbReference type="ARBA" id="ARBA00023043"/>
    </source>
</evidence>
<sequence>MASLASLVLLQNRLAKERAEVMDQMSGWDEEIRRKKHIVTELERTLEALRANPAAPGPRTAAEVSGATEAPGSPKHAHEGHEELLRRFSSALAELPTWPTHQWREASFQAHFSSAADGQLAEFLSALSPEQRLVWELQNPSEVSPKLDRGLLGALKEGGRSAEVDVLMAAAGKPSEAEQQYRPLLWLCFHRQLNASHIEQGAGGQSLLTLACRNGWCDVANELLERRADVHQRSGTQLTALSAACARGSASCAEVLLQAAADPNEASKGRSVLALASSVPSEGPGLEVVRKLLDFHAGVHQVGLDGRTPLMEAAAAGRSHCCDALLEARADPSDEDNEGKTAAQLARTKGFGELAKKLEEVLNTSIRDPPRG</sequence>
<proteinExistence type="predicted"/>
<dbReference type="Pfam" id="PF12796">
    <property type="entry name" value="Ank_2"/>
    <property type="match status" value="2"/>
</dbReference>
<evidence type="ECO:0000256" key="3">
    <source>
        <dbReference type="PROSITE-ProRule" id="PRU00023"/>
    </source>
</evidence>
<dbReference type="Proteomes" id="UP000604046">
    <property type="component" value="Unassembled WGS sequence"/>
</dbReference>
<dbReference type="EMBL" id="CAJNDS010002122">
    <property type="protein sequence ID" value="CAE7339083.1"/>
    <property type="molecule type" value="Genomic_DNA"/>
</dbReference>
<evidence type="ECO:0000313" key="6">
    <source>
        <dbReference type="Proteomes" id="UP000604046"/>
    </source>
</evidence>
<keyword evidence="6" id="KW-1185">Reference proteome</keyword>
<evidence type="ECO:0000256" key="1">
    <source>
        <dbReference type="ARBA" id="ARBA00022737"/>
    </source>
</evidence>
<dbReference type="InterPro" id="IPR036770">
    <property type="entry name" value="Ankyrin_rpt-contain_sf"/>
</dbReference>
<feature type="repeat" description="ANK" evidence="3">
    <location>
        <begin position="305"/>
        <end position="337"/>
    </location>
</feature>
<dbReference type="SUPFAM" id="SSF48403">
    <property type="entry name" value="Ankyrin repeat"/>
    <property type="match status" value="1"/>
</dbReference>
<feature type="region of interest" description="Disordered" evidence="4">
    <location>
        <begin position="51"/>
        <end position="81"/>
    </location>
</feature>
<name>A0A812NVZ0_9DINO</name>
<dbReference type="PROSITE" id="PS50088">
    <property type="entry name" value="ANK_REPEAT"/>
    <property type="match status" value="1"/>
</dbReference>
<dbReference type="InterPro" id="IPR002110">
    <property type="entry name" value="Ankyrin_rpt"/>
</dbReference>
<dbReference type="AlphaFoldDB" id="A0A812NVZ0"/>
<dbReference type="Gene3D" id="1.25.40.20">
    <property type="entry name" value="Ankyrin repeat-containing domain"/>
    <property type="match status" value="1"/>
</dbReference>
<dbReference type="SMART" id="SM00248">
    <property type="entry name" value="ANK"/>
    <property type="match status" value="4"/>
</dbReference>
<evidence type="ECO:0000313" key="5">
    <source>
        <dbReference type="EMBL" id="CAE7339083.1"/>
    </source>
</evidence>
<evidence type="ECO:0000256" key="4">
    <source>
        <dbReference type="SAM" id="MobiDB-lite"/>
    </source>
</evidence>
<accession>A0A812NVZ0</accession>
<protein>
    <submittedName>
        <fullName evidence="5">Kidins220b protein</fullName>
    </submittedName>
</protein>
<reference evidence="5" key="1">
    <citation type="submission" date="2021-02" db="EMBL/GenBank/DDBJ databases">
        <authorList>
            <person name="Dougan E. K."/>
            <person name="Rhodes N."/>
            <person name="Thang M."/>
            <person name="Chan C."/>
        </authorList>
    </citation>
    <scope>NUCLEOTIDE SEQUENCE</scope>
</reference>
<dbReference type="PROSITE" id="PS50297">
    <property type="entry name" value="ANK_REP_REGION"/>
    <property type="match status" value="1"/>
</dbReference>
<keyword evidence="2 3" id="KW-0040">ANK repeat</keyword>
<dbReference type="PANTHER" id="PTHR24198">
    <property type="entry name" value="ANKYRIN REPEAT AND PROTEIN KINASE DOMAIN-CONTAINING PROTEIN"/>
    <property type="match status" value="1"/>
</dbReference>
<gene>
    <name evidence="5" type="primary">kidins220b</name>
    <name evidence="5" type="ORF">SNAT2548_LOCUS17743</name>
</gene>